<dbReference type="GO" id="GO:0031267">
    <property type="term" value="F:small GTPase binding"/>
    <property type="evidence" value="ECO:0007669"/>
    <property type="project" value="TreeGrafter"/>
</dbReference>
<feature type="compositionally biased region" description="Basic and acidic residues" evidence="1">
    <location>
        <begin position="273"/>
        <end position="287"/>
    </location>
</feature>
<feature type="compositionally biased region" description="Polar residues" evidence="1">
    <location>
        <begin position="302"/>
        <end position="315"/>
    </location>
</feature>
<feature type="compositionally biased region" description="Basic and acidic residues" evidence="1">
    <location>
        <begin position="426"/>
        <end position="436"/>
    </location>
</feature>
<dbReference type="SMART" id="SM00164">
    <property type="entry name" value="TBC"/>
    <property type="match status" value="1"/>
</dbReference>
<feature type="domain" description="Rab-GAP TBC" evidence="2">
    <location>
        <begin position="683"/>
        <end position="876"/>
    </location>
</feature>
<reference evidence="3" key="1">
    <citation type="submission" date="2020-07" db="EMBL/GenBank/DDBJ databases">
        <title>Draft Genome Sequence of a Deep-Sea Yeast, Naganishia (Cryptococcus) liquefaciens strain N6.</title>
        <authorList>
            <person name="Han Y.W."/>
            <person name="Kajitani R."/>
            <person name="Morimoto H."/>
            <person name="Parhat M."/>
            <person name="Tsubouchi H."/>
            <person name="Bakenova O."/>
            <person name="Ogata M."/>
            <person name="Argunhan B."/>
            <person name="Aoki R."/>
            <person name="Kajiwara S."/>
            <person name="Itoh T."/>
            <person name="Iwasaki H."/>
        </authorList>
    </citation>
    <scope>NUCLEOTIDE SEQUENCE</scope>
    <source>
        <strain evidence="3">N6</strain>
    </source>
</reference>
<keyword evidence="4" id="KW-1185">Reference proteome</keyword>
<feature type="region of interest" description="Disordered" evidence="1">
    <location>
        <begin position="336"/>
        <end position="362"/>
    </location>
</feature>
<dbReference type="AlphaFoldDB" id="A0A8H3TT08"/>
<dbReference type="EMBL" id="BLZA01000019">
    <property type="protein sequence ID" value="GHJ86617.1"/>
    <property type="molecule type" value="Genomic_DNA"/>
</dbReference>
<protein>
    <recommendedName>
        <fullName evidence="2">Rab-GAP TBC domain-containing protein</fullName>
    </recommendedName>
</protein>
<evidence type="ECO:0000313" key="3">
    <source>
        <dbReference type="EMBL" id="GHJ86617.1"/>
    </source>
</evidence>
<evidence type="ECO:0000256" key="1">
    <source>
        <dbReference type="SAM" id="MobiDB-lite"/>
    </source>
</evidence>
<dbReference type="PANTHER" id="PTHR47219:SF15">
    <property type="entry name" value="TBC1 DOMAIN FAMILY MEMBER 12 ISOFORM X1"/>
    <property type="match status" value="1"/>
</dbReference>
<dbReference type="InterPro" id="IPR000195">
    <property type="entry name" value="Rab-GAP-TBC_dom"/>
</dbReference>
<accession>A0A8H3TT08</accession>
<feature type="region of interest" description="Disordered" evidence="1">
    <location>
        <begin position="1"/>
        <end position="200"/>
    </location>
</feature>
<feature type="compositionally biased region" description="Polar residues" evidence="1">
    <location>
        <begin position="164"/>
        <end position="173"/>
    </location>
</feature>
<dbReference type="InterPro" id="IPR035969">
    <property type="entry name" value="Rab-GAP_TBC_sf"/>
</dbReference>
<name>A0A8H3TT08_9TREE</name>
<proteinExistence type="predicted"/>
<evidence type="ECO:0000259" key="2">
    <source>
        <dbReference type="PROSITE" id="PS50086"/>
    </source>
</evidence>
<feature type="compositionally biased region" description="Polar residues" evidence="1">
    <location>
        <begin position="250"/>
        <end position="269"/>
    </location>
</feature>
<dbReference type="Gene3D" id="1.10.8.270">
    <property type="entry name" value="putative rabgap domain of human tbc1 domain family member 14 like domains"/>
    <property type="match status" value="1"/>
</dbReference>
<feature type="compositionally biased region" description="Low complexity" evidence="1">
    <location>
        <begin position="120"/>
        <end position="130"/>
    </location>
</feature>
<evidence type="ECO:0000313" key="4">
    <source>
        <dbReference type="Proteomes" id="UP000620104"/>
    </source>
</evidence>
<dbReference type="PANTHER" id="PTHR47219">
    <property type="entry name" value="RAB GTPASE-ACTIVATING PROTEIN 1-LIKE"/>
    <property type="match status" value="1"/>
</dbReference>
<dbReference type="OrthoDB" id="289721at2759"/>
<feature type="compositionally biased region" description="Basic and acidic residues" evidence="1">
    <location>
        <begin position="1"/>
        <end position="25"/>
    </location>
</feature>
<dbReference type="Proteomes" id="UP000620104">
    <property type="component" value="Unassembled WGS sequence"/>
</dbReference>
<dbReference type="GO" id="GO:0005096">
    <property type="term" value="F:GTPase activator activity"/>
    <property type="evidence" value="ECO:0007669"/>
    <property type="project" value="TreeGrafter"/>
</dbReference>
<dbReference type="Gene3D" id="1.10.10.750">
    <property type="entry name" value="Ypt/Rab-GAP domain of gyp1p, domain 1"/>
    <property type="match status" value="1"/>
</dbReference>
<dbReference type="InterPro" id="IPR050302">
    <property type="entry name" value="Rab_GAP_TBC_domain"/>
</dbReference>
<feature type="region of interest" description="Disordered" evidence="1">
    <location>
        <begin position="374"/>
        <end position="494"/>
    </location>
</feature>
<dbReference type="Pfam" id="PF00566">
    <property type="entry name" value="RabGAP-TBC"/>
    <property type="match status" value="1"/>
</dbReference>
<organism evidence="3 4">
    <name type="scientific">Naganishia liquefaciens</name>
    <dbReference type="NCBI Taxonomy" id="104408"/>
    <lineage>
        <taxon>Eukaryota</taxon>
        <taxon>Fungi</taxon>
        <taxon>Dikarya</taxon>
        <taxon>Basidiomycota</taxon>
        <taxon>Agaricomycotina</taxon>
        <taxon>Tremellomycetes</taxon>
        <taxon>Filobasidiales</taxon>
        <taxon>Filobasidiaceae</taxon>
        <taxon>Naganishia</taxon>
    </lineage>
</organism>
<dbReference type="PROSITE" id="PS50086">
    <property type="entry name" value="TBC_RABGAP"/>
    <property type="match status" value="1"/>
</dbReference>
<comment type="caution">
    <text evidence="3">The sequence shown here is derived from an EMBL/GenBank/DDBJ whole genome shotgun (WGS) entry which is preliminary data.</text>
</comment>
<gene>
    <name evidence="3" type="ORF">NliqN6_3019</name>
</gene>
<feature type="region of interest" description="Disordered" evidence="1">
    <location>
        <begin position="223"/>
        <end position="321"/>
    </location>
</feature>
<sequence>MTENPQDRDPDVQLDRSDTEQESRQMDITLPKSDILQPLDNDRSPSVRTSVSGGLLRESAPARELHISIPARRGISGPDALTTAPADDGQRDAAGRVSSDVVVVEEEDEIQVESLEMERATSSTRQSSASPGASFPAQLPASPRTMPKASRSTSNRLQERGSLASPSLSVFPQPTSPSPGREYGAQNPFSYDYDESPRSPLQWRQTFEDAVRASSAGYLSPVVGSLSHTPTPAPAYEGKKDSDGYFASRRGSQVGSERRLSVTSATVQENGFEDGKAVNGDERDQTRKGYGRNRATAVYTGVSPSKNPLESTTESLHGLGFGTPFSISASSSADAFESVSLDSNSNMQEVKDDITPSLPSSARSRSFASRLSLGNTANGVQSGSSSRRVSVTSVASDGSRSAARSPLPRKVSAGLWGDVGSYSPSVEDRRASETVKSRASVVNGHVDEPGKGTAVAPRAELREPTSNSRRPSVVVDDPTPKVAPTPRLQAPPAIPHDVDPALIAALSKPGASSLALAETGDPFLSRTPSSTTASHKRKSIFGIRTTSDLVRSPVTTEQMIITPASSAVQPSHAASQHGAGPSMLDQVRSQTRMVHLPPKSKEEDADHLERWKMIMEESRIAEEKRRSLLEQRRIARERRLAEDMPVWESEVLDPALNNKQNGGDAWSSRIRGNPKLRAMWFRGVPSHFRGKAWSLAIGNDLTLSKDAYRQYHSRANRAMQAQRFPADILETIEHDAGGTLPVLKIFQPGSPMYDDLKDLLSAWYVSRLDEGQGYIPDVHHLAGMLLITMPLPQAFIALRNLLNRPCLRAFYSGLTEEVEAYYRIFENLQGELFPKIYANCKHLGVRLPSSYFTTLFIHQLSFEAATRVWDVIILEGDSHIFRISLAILAILEPRLYFPDRKEIVSILEGSNEASLAIVARERERAKQKGLPYISDIDGVLTCLGVTEDALFETLEHDEWKESRFNRLCQRELPED</sequence>
<feature type="compositionally biased region" description="Low complexity" evidence="1">
    <location>
        <begin position="374"/>
        <end position="396"/>
    </location>
</feature>
<dbReference type="SUPFAM" id="SSF47923">
    <property type="entry name" value="Ypt/Rab-GAP domain of gyp1p"/>
    <property type="match status" value="2"/>
</dbReference>
<dbReference type="Gene3D" id="1.10.472.80">
    <property type="entry name" value="Ypt/Rab-GAP domain of gyp1p, domain 3"/>
    <property type="match status" value="1"/>
</dbReference>